<feature type="transmembrane region" description="Helical" evidence="1">
    <location>
        <begin position="40"/>
        <end position="62"/>
    </location>
</feature>
<evidence type="ECO:0000313" key="3">
    <source>
        <dbReference type="Proteomes" id="UP000271626"/>
    </source>
</evidence>
<dbReference type="Proteomes" id="UP000271626">
    <property type="component" value="Chromosome"/>
</dbReference>
<evidence type="ECO:0008006" key="4">
    <source>
        <dbReference type="Google" id="ProtNLM"/>
    </source>
</evidence>
<name>A0A3P8MA10_TSUPA</name>
<accession>A0A3P8MA10</accession>
<protein>
    <recommendedName>
        <fullName evidence="4">Integral membrane protein</fullName>
    </recommendedName>
</protein>
<evidence type="ECO:0000313" key="2">
    <source>
        <dbReference type="EMBL" id="VDR37640.1"/>
    </source>
</evidence>
<dbReference type="OrthoDB" id="4570424at2"/>
<evidence type="ECO:0000256" key="1">
    <source>
        <dbReference type="SAM" id="Phobius"/>
    </source>
</evidence>
<proteinExistence type="predicted"/>
<keyword evidence="1" id="KW-0472">Membrane</keyword>
<dbReference type="RefSeq" id="WP_126195003.1">
    <property type="nucleotide sequence ID" value="NZ_CP085954.1"/>
</dbReference>
<organism evidence="2 3">
    <name type="scientific">Tsukamurella paurometabola</name>
    <name type="common">Corynebacterium paurometabolum</name>
    <dbReference type="NCBI Taxonomy" id="2061"/>
    <lineage>
        <taxon>Bacteria</taxon>
        <taxon>Bacillati</taxon>
        <taxon>Actinomycetota</taxon>
        <taxon>Actinomycetes</taxon>
        <taxon>Mycobacteriales</taxon>
        <taxon>Tsukamurellaceae</taxon>
        <taxon>Tsukamurella</taxon>
    </lineage>
</organism>
<gene>
    <name evidence="2" type="ORF">NCTC10741_00747</name>
</gene>
<keyword evidence="1" id="KW-1133">Transmembrane helix</keyword>
<keyword evidence="1" id="KW-0812">Transmembrane</keyword>
<reference evidence="2 3" key="1">
    <citation type="submission" date="2018-12" db="EMBL/GenBank/DDBJ databases">
        <authorList>
            <consortium name="Pathogen Informatics"/>
        </authorList>
    </citation>
    <scope>NUCLEOTIDE SEQUENCE [LARGE SCALE GENOMIC DNA]</scope>
    <source>
        <strain evidence="2 3">NCTC10741</strain>
    </source>
</reference>
<feature type="transmembrane region" description="Helical" evidence="1">
    <location>
        <begin position="7"/>
        <end position="28"/>
    </location>
</feature>
<sequence length="73" mass="7188">MGKSVSVAVSVAIALFAIGLIAIAALFLTPLLAGGATAPTWVYALTPLTPVGFLVGVIAVILGGRSGDGEPRP</sequence>
<dbReference type="AlphaFoldDB" id="A0A3P8MA10"/>
<dbReference type="EMBL" id="LR131273">
    <property type="protein sequence ID" value="VDR37640.1"/>
    <property type="molecule type" value="Genomic_DNA"/>
</dbReference>